<sequence length="83" mass="9922">MDNGKWIIDNGKWIMQNGELRMENGQCKIYKLEDRKVVFIYRLNIFNNNANFGHFKKAKKYRPLRFGCTFFNAFFSLKFAVVS</sequence>
<proteinExistence type="predicted"/>
<accession>A0AAJ4UYK3</accession>
<name>A0AAJ4UYK3_9BACT</name>
<evidence type="ECO:0000313" key="1">
    <source>
        <dbReference type="EMBL" id="QCI28441.1"/>
    </source>
</evidence>
<reference evidence="4" key="1">
    <citation type="submission" date="2018-03" db="EMBL/GenBank/DDBJ databases">
        <title>A comparative analysis of the Nautiliaceae.</title>
        <authorList>
            <person name="Grosche A."/>
            <person name="Smedile F."/>
            <person name="Vetriani C."/>
        </authorList>
    </citation>
    <scope>NUCLEOTIDE SEQUENCE [LARGE SCALE GENOMIC DNA]</scope>
    <source>
        <strain evidence="4">TB6</strain>
    </source>
</reference>
<evidence type="ECO:0000313" key="4">
    <source>
        <dbReference type="Proteomes" id="UP000298805"/>
    </source>
</evidence>
<evidence type="ECO:0000313" key="3">
    <source>
        <dbReference type="Proteomes" id="UP000272781"/>
    </source>
</evidence>
<dbReference type="RefSeq" id="WP_123351745.1">
    <property type="nucleotide sequence ID" value="NZ_CP027432.2"/>
</dbReference>
<dbReference type="EMBL" id="RJVK01000001">
    <property type="protein sequence ID" value="ROR40834.1"/>
    <property type="molecule type" value="Genomic_DNA"/>
</dbReference>
<dbReference type="Proteomes" id="UP000272781">
    <property type="component" value="Unassembled WGS sequence"/>
</dbReference>
<organism evidence="2 3">
    <name type="scientific">Caminibacter pacificus</name>
    <dbReference type="NCBI Taxonomy" id="1424653"/>
    <lineage>
        <taxon>Bacteria</taxon>
        <taxon>Pseudomonadati</taxon>
        <taxon>Campylobacterota</taxon>
        <taxon>Epsilonproteobacteria</taxon>
        <taxon>Nautiliales</taxon>
        <taxon>Nautiliaceae</taxon>
        <taxon>Caminibacter</taxon>
    </lineage>
</organism>
<evidence type="ECO:0000313" key="2">
    <source>
        <dbReference type="EMBL" id="ROR40834.1"/>
    </source>
</evidence>
<reference evidence="1" key="3">
    <citation type="submission" date="2019-06" db="EMBL/GenBank/DDBJ databases">
        <title>A comparative analysis of the Nautiliaceae.</title>
        <authorList>
            <person name="Grosche A."/>
            <person name="Smedile F."/>
            <person name="Vetriani C."/>
        </authorList>
    </citation>
    <scope>NUCLEOTIDE SEQUENCE</scope>
    <source>
        <strain evidence="1">TB6</strain>
    </source>
</reference>
<reference evidence="2 3" key="2">
    <citation type="submission" date="2018-11" db="EMBL/GenBank/DDBJ databases">
        <title>Genomic Encyclopedia of Type Strains, Phase IV (KMG-IV): sequencing the most valuable type-strain genomes for metagenomic binning, comparative biology and taxonomic classification.</title>
        <authorList>
            <person name="Goeker M."/>
        </authorList>
    </citation>
    <scope>NUCLEOTIDE SEQUENCE [LARGE SCALE GENOMIC DNA]</scope>
    <source>
        <strain evidence="2 3">DSM 27783</strain>
    </source>
</reference>
<dbReference type="EMBL" id="CP027432">
    <property type="protein sequence ID" value="QCI28441.1"/>
    <property type="molecule type" value="Genomic_DNA"/>
</dbReference>
<gene>
    <name evidence="1" type="ORF">C6V80_05555</name>
    <name evidence="2" type="ORF">EDC58_0315</name>
</gene>
<dbReference type="Proteomes" id="UP000298805">
    <property type="component" value="Chromosome"/>
</dbReference>
<dbReference type="AlphaFoldDB" id="A0AAJ4UYK3"/>
<protein>
    <submittedName>
        <fullName evidence="2">Uncharacterized protein</fullName>
    </submittedName>
</protein>
<keyword evidence="4" id="KW-1185">Reference proteome</keyword>